<evidence type="ECO:0000313" key="2">
    <source>
        <dbReference type="EMBL" id="SET49153.1"/>
    </source>
</evidence>
<feature type="transmembrane region" description="Helical" evidence="1">
    <location>
        <begin position="143"/>
        <end position="162"/>
    </location>
</feature>
<dbReference type="InterPro" id="IPR036259">
    <property type="entry name" value="MFS_trans_sf"/>
</dbReference>
<gene>
    <name evidence="2" type="ORF">SAMN04487772_12511</name>
</gene>
<accession>A0A1I0EVI9</accession>
<keyword evidence="1" id="KW-1133">Transmembrane helix</keyword>
<protein>
    <submittedName>
        <fullName evidence="2">MFS transporter, FSR family, fosmidomycin resistance protein</fullName>
    </submittedName>
</protein>
<keyword evidence="1" id="KW-0812">Transmembrane</keyword>
<feature type="transmembrane region" description="Helical" evidence="1">
    <location>
        <begin position="212"/>
        <end position="234"/>
    </location>
</feature>
<feature type="transmembrane region" description="Helical" evidence="1">
    <location>
        <begin position="312"/>
        <end position="333"/>
    </location>
</feature>
<dbReference type="OrthoDB" id="3186315at2"/>
<feature type="transmembrane region" description="Helical" evidence="1">
    <location>
        <begin position="114"/>
        <end position="131"/>
    </location>
</feature>
<reference evidence="2 3" key="1">
    <citation type="submission" date="2016-10" db="EMBL/GenBank/DDBJ databases">
        <authorList>
            <person name="de Groot N.N."/>
        </authorList>
    </citation>
    <scope>NUCLEOTIDE SEQUENCE [LARGE SCALE GENOMIC DNA]</scope>
    <source>
        <strain evidence="2 3">DSM 1801</strain>
    </source>
</reference>
<evidence type="ECO:0000256" key="1">
    <source>
        <dbReference type="SAM" id="Phobius"/>
    </source>
</evidence>
<feature type="transmembrane region" description="Helical" evidence="1">
    <location>
        <begin position="64"/>
        <end position="94"/>
    </location>
</feature>
<feature type="transmembrane region" description="Helical" evidence="1">
    <location>
        <begin position="288"/>
        <end position="306"/>
    </location>
</feature>
<dbReference type="SUPFAM" id="SSF103473">
    <property type="entry name" value="MFS general substrate transporter"/>
    <property type="match status" value="1"/>
</dbReference>
<keyword evidence="1" id="KW-0472">Membrane</keyword>
<dbReference type="Proteomes" id="UP000199800">
    <property type="component" value="Unassembled WGS sequence"/>
</dbReference>
<evidence type="ECO:0000313" key="3">
    <source>
        <dbReference type="Proteomes" id="UP000199800"/>
    </source>
</evidence>
<feature type="transmembrane region" description="Helical" evidence="1">
    <location>
        <begin position="182"/>
        <end position="200"/>
    </location>
</feature>
<dbReference type="AlphaFoldDB" id="A0A1I0EVI9"/>
<dbReference type="RefSeq" id="WP_092478631.1">
    <property type="nucleotide sequence ID" value="NZ_FOHN01000025.1"/>
</dbReference>
<feature type="transmembrane region" description="Helical" evidence="1">
    <location>
        <begin position="240"/>
        <end position="267"/>
    </location>
</feature>
<dbReference type="EMBL" id="FOHN01000025">
    <property type="protein sequence ID" value="SET49153.1"/>
    <property type="molecule type" value="Genomic_DNA"/>
</dbReference>
<sequence length="338" mass="36337">MKNRGMIVPYSLAHFLVDFACANFMFRYGYSSGLWYILVILYNFCAFAMQMPFGLIVDKWNKNALCAASGCIFVAGAYLVSPAVLPAVVVLGIGNALFHVGGGTDVLNSSTKKASMLGIFVSPGAFGIYYGTMLGKQGTVPSAAFLVSLAVMAILIAFLDYLPNRTFLSNNVPVSFQMEGKSGAVGAVACFFLVVLLRSYMGMKKFEWGSQWGNWLICAVVSGKAAGGIIGDIFGLKRTAFVSLSIAAILFVFCDEPVLGIAAIFLFNMTMPITLWAVAKVLKGCRGFSFGLLTVALFLGMLPSYFADGITYHSLIESTAIAFVSLCVLMYGLKKVKE</sequence>
<keyword evidence="3" id="KW-1185">Reference proteome</keyword>
<name>A0A1I0EVI9_9FIRM</name>
<feature type="transmembrane region" description="Helical" evidence="1">
    <location>
        <begin position="7"/>
        <end position="28"/>
    </location>
</feature>
<proteinExistence type="predicted"/>
<dbReference type="STRING" id="29364.SAMN04487772_12511"/>
<organism evidence="2 3">
    <name type="scientific">[Clostridium] polysaccharolyticum</name>
    <dbReference type="NCBI Taxonomy" id="29364"/>
    <lineage>
        <taxon>Bacteria</taxon>
        <taxon>Bacillati</taxon>
        <taxon>Bacillota</taxon>
        <taxon>Clostridia</taxon>
        <taxon>Lachnospirales</taxon>
        <taxon>Lachnospiraceae</taxon>
    </lineage>
</organism>
<feature type="transmembrane region" description="Helical" evidence="1">
    <location>
        <begin position="34"/>
        <end position="57"/>
    </location>
</feature>